<dbReference type="AlphaFoldDB" id="A0AAV9W687"/>
<feature type="signal peptide" evidence="1">
    <location>
        <begin position="1"/>
        <end position="22"/>
    </location>
</feature>
<gene>
    <name evidence="2" type="ORF">TWF481_007803</name>
</gene>
<keyword evidence="1" id="KW-0732">Signal</keyword>
<evidence type="ECO:0000313" key="3">
    <source>
        <dbReference type="Proteomes" id="UP001370758"/>
    </source>
</evidence>
<name>A0AAV9W687_9PEZI</name>
<organism evidence="2 3">
    <name type="scientific">Arthrobotrys musiformis</name>
    <dbReference type="NCBI Taxonomy" id="47236"/>
    <lineage>
        <taxon>Eukaryota</taxon>
        <taxon>Fungi</taxon>
        <taxon>Dikarya</taxon>
        <taxon>Ascomycota</taxon>
        <taxon>Pezizomycotina</taxon>
        <taxon>Orbiliomycetes</taxon>
        <taxon>Orbiliales</taxon>
        <taxon>Orbiliaceae</taxon>
        <taxon>Arthrobotrys</taxon>
    </lineage>
</organism>
<dbReference type="EMBL" id="JAVHJL010000005">
    <property type="protein sequence ID" value="KAK6502756.1"/>
    <property type="molecule type" value="Genomic_DNA"/>
</dbReference>
<evidence type="ECO:0008006" key="4">
    <source>
        <dbReference type="Google" id="ProtNLM"/>
    </source>
</evidence>
<dbReference type="InterPro" id="IPR036047">
    <property type="entry name" value="F-box-like_dom_sf"/>
</dbReference>
<reference evidence="2 3" key="1">
    <citation type="submission" date="2023-08" db="EMBL/GenBank/DDBJ databases">
        <authorList>
            <person name="Palmer J.M."/>
        </authorList>
    </citation>
    <scope>NUCLEOTIDE SEQUENCE [LARGE SCALE GENOMIC DNA]</scope>
    <source>
        <strain evidence="2 3">TWF481</strain>
    </source>
</reference>
<accession>A0AAV9W687</accession>
<proteinExistence type="predicted"/>
<dbReference type="SUPFAM" id="SSF81383">
    <property type="entry name" value="F-box domain"/>
    <property type="match status" value="1"/>
</dbReference>
<comment type="caution">
    <text evidence="2">The sequence shown here is derived from an EMBL/GenBank/DDBJ whole genome shotgun (WGS) entry which is preliminary data.</text>
</comment>
<sequence>MATIFSLPIELLLAVSTDLTPASIISLRMTCRSLRDRLEPLIPNGYRVTMNDLLEIETWPEYHPALMRPLAAQYPDSNDYFACSNCLTLKSADAFADNMMKGRRGKFANESTTNKSSRLCITCGIERGVYAPGTKLYHGGAKRIYGFVCETCSGFEEFQNGGSEGTICSGCS</sequence>
<protein>
    <recommendedName>
        <fullName evidence="4">F-box domain-containing protein</fullName>
    </recommendedName>
</protein>
<dbReference type="Proteomes" id="UP001370758">
    <property type="component" value="Unassembled WGS sequence"/>
</dbReference>
<evidence type="ECO:0000256" key="1">
    <source>
        <dbReference type="SAM" id="SignalP"/>
    </source>
</evidence>
<keyword evidence="3" id="KW-1185">Reference proteome</keyword>
<dbReference type="CDD" id="cd09917">
    <property type="entry name" value="F-box_SF"/>
    <property type="match status" value="1"/>
</dbReference>
<evidence type="ECO:0000313" key="2">
    <source>
        <dbReference type="EMBL" id="KAK6502756.1"/>
    </source>
</evidence>
<feature type="chain" id="PRO_5043676250" description="F-box domain-containing protein" evidence="1">
    <location>
        <begin position="23"/>
        <end position="172"/>
    </location>
</feature>